<gene>
    <name evidence="3" type="ORF">MKZ38_004071</name>
</gene>
<accession>A0AAD5RWK2</accession>
<dbReference type="AlphaFoldDB" id="A0AAD5RWK2"/>
<keyword evidence="4" id="KW-1185">Reference proteome</keyword>
<dbReference type="PROSITE" id="PS50280">
    <property type="entry name" value="SET"/>
    <property type="match status" value="1"/>
</dbReference>
<dbReference type="Gene3D" id="2.170.270.10">
    <property type="entry name" value="SET domain"/>
    <property type="match status" value="1"/>
</dbReference>
<dbReference type="InterPro" id="IPR050869">
    <property type="entry name" value="H3K4_H4K5_MeTrfase"/>
</dbReference>
<dbReference type="PANTHER" id="PTHR12197">
    <property type="entry name" value="HISTONE-LYSINE N-METHYLTRANSFERASE SMYD"/>
    <property type="match status" value="1"/>
</dbReference>
<dbReference type="CDD" id="cd20071">
    <property type="entry name" value="SET_SMYD"/>
    <property type="match status" value="1"/>
</dbReference>
<evidence type="ECO:0000313" key="4">
    <source>
        <dbReference type="Proteomes" id="UP001201980"/>
    </source>
</evidence>
<sequence>MSNIEKVIREAHLSPEKNDSCPDFATIICQEHPGAGRGVFAKEVIAANTTILKSKIVLAYLVFQPHQRNCCAYCFRYGPDELPISDMGSRQFFCNSQCRTGWQDYVGPEGKSTWDAVETFKQSKAQIQQNGPRPTAINPGSDDTAERPSGSEIGAAWEAAFDDASSIRQARLGSSTGTTQIAMEKVMSTPANFDIICLQISTIIMRARQPQYWSLLLQLAAEDRPYRSHDQLNEHVISYLQLLANLPTSLLGYVTPDTCIELAKRLFVNCFSIGRSPDDDNELGCVLMLEASLFNHACAPNVAMVRDGRARYFMTARKIECSEELTISYIGERGSSMGREERRGILKKTWGFECRCGKCQAGSDASS</sequence>
<evidence type="ECO:0000259" key="2">
    <source>
        <dbReference type="PROSITE" id="PS50280"/>
    </source>
</evidence>
<reference evidence="3" key="1">
    <citation type="submission" date="2022-07" db="EMBL/GenBank/DDBJ databases">
        <title>Draft genome sequence of Zalerion maritima ATCC 34329, a (micro)plastics degrading marine fungus.</title>
        <authorList>
            <person name="Paco A."/>
            <person name="Goncalves M.F.M."/>
            <person name="Rocha-Santos T.A.P."/>
            <person name="Alves A."/>
        </authorList>
    </citation>
    <scope>NUCLEOTIDE SEQUENCE</scope>
    <source>
        <strain evidence="3">ATCC 34329</strain>
    </source>
</reference>
<dbReference type="InterPro" id="IPR046341">
    <property type="entry name" value="SET_dom_sf"/>
</dbReference>
<dbReference type="Proteomes" id="UP001201980">
    <property type="component" value="Unassembled WGS sequence"/>
</dbReference>
<dbReference type="InterPro" id="IPR001214">
    <property type="entry name" value="SET_dom"/>
</dbReference>
<comment type="caution">
    <text evidence="3">The sequence shown here is derived from an EMBL/GenBank/DDBJ whole genome shotgun (WGS) entry which is preliminary data.</text>
</comment>
<dbReference type="GO" id="GO:0005634">
    <property type="term" value="C:nucleus"/>
    <property type="evidence" value="ECO:0007669"/>
    <property type="project" value="TreeGrafter"/>
</dbReference>
<dbReference type="SUPFAM" id="SSF82199">
    <property type="entry name" value="SET domain"/>
    <property type="match status" value="1"/>
</dbReference>
<dbReference type="EMBL" id="JAKWBI020000023">
    <property type="protein sequence ID" value="KAJ2905823.1"/>
    <property type="molecule type" value="Genomic_DNA"/>
</dbReference>
<proteinExistence type="predicted"/>
<dbReference type="Pfam" id="PF00856">
    <property type="entry name" value="SET"/>
    <property type="match status" value="1"/>
</dbReference>
<protein>
    <recommendedName>
        <fullName evidence="2">SET domain-containing protein</fullName>
    </recommendedName>
</protein>
<evidence type="ECO:0000313" key="3">
    <source>
        <dbReference type="EMBL" id="KAJ2905823.1"/>
    </source>
</evidence>
<dbReference type="PANTHER" id="PTHR12197:SF294">
    <property type="entry name" value="POTENTIAL PROTEIN LYSINE METHYLTRANSFERASE SET6"/>
    <property type="match status" value="1"/>
</dbReference>
<name>A0AAD5RWK2_9PEZI</name>
<organism evidence="3 4">
    <name type="scientific">Zalerion maritima</name>
    <dbReference type="NCBI Taxonomy" id="339359"/>
    <lineage>
        <taxon>Eukaryota</taxon>
        <taxon>Fungi</taxon>
        <taxon>Dikarya</taxon>
        <taxon>Ascomycota</taxon>
        <taxon>Pezizomycotina</taxon>
        <taxon>Sordariomycetes</taxon>
        <taxon>Lulworthiomycetidae</taxon>
        <taxon>Lulworthiales</taxon>
        <taxon>Lulworthiaceae</taxon>
        <taxon>Zalerion</taxon>
    </lineage>
</organism>
<feature type="region of interest" description="Disordered" evidence="1">
    <location>
        <begin position="124"/>
        <end position="149"/>
    </location>
</feature>
<evidence type="ECO:0000256" key="1">
    <source>
        <dbReference type="SAM" id="MobiDB-lite"/>
    </source>
</evidence>
<feature type="domain" description="SET" evidence="2">
    <location>
        <begin position="22"/>
        <end position="330"/>
    </location>
</feature>